<comment type="caution">
    <text evidence="6">The sequence shown here is derived from an EMBL/GenBank/DDBJ whole genome shotgun (WGS) entry which is preliminary data.</text>
</comment>
<sequence>MPRKKIFSIIALTALLLSGCSGGGSSTAEESFVIGSGVQTYINKGSRVKAPELSGMTLTGVNYTREAGKVAVVNVWASWCSPCRAEAPTLVALSEKYPDVQFIGILTRDNLVNAEAFVRAKKITYPTLIDDALLIGFKGSLPANAIPSTIVIDSQGYVAARVSGIVTIGSLSTLIERVQKS</sequence>
<evidence type="ECO:0000256" key="1">
    <source>
        <dbReference type="ARBA" id="ARBA00004196"/>
    </source>
</evidence>
<dbReference type="PROSITE" id="PS51257">
    <property type="entry name" value="PROKAR_LIPOPROTEIN"/>
    <property type="match status" value="1"/>
</dbReference>
<evidence type="ECO:0000256" key="4">
    <source>
        <dbReference type="ARBA" id="ARBA00023284"/>
    </source>
</evidence>
<dbReference type="PANTHER" id="PTHR42852">
    <property type="entry name" value="THIOL:DISULFIDE INTERCHANGE PROTEIN DSBE"/>
    <property type="match status" value="1"/>
</dbReference>
<gene>
    <name evidence="6" type="ORF">GM50_16020</name>
</gene>
<dbReference type="PANTHER" id="PTHR42852:SF6">
    <property type="entry name" value="THIOL:DISULFIDE INTERCHANGE PROTEIN DSBE"/>
    <property type="match status" value="1"/>
</dbReference>
<dbReference type="InterPro" id="IPR036249">
    <property type="entry name" value="Thioredoxin-like_sf"/>
</dbReference>
<dbReference type="CDD" id="cd02966">
    <property type="entry name" value="TlpA_like_family"/>
    <property type="match status" value="1"/>
</dbReference>
<evidence type="ECO:0000313" key="6">
    <source>
        <dbReference type="EMBL" id="KGA15882.1"/>
    </source>
</evidence>
<reference evidence="6" key="1">
    <citation type="submission" date="2014-05" db="EMBL/GenBank/DDBJ databases">
        <title>Key roles for freshwater Actinobacteria revealed by deep metagenomic sequencing.</title>
        <authorList>
            <person name="Ghai R."/>
            <person name="Mizuno C.M."/>
            <person name="Picazo A."/>
            <person name="Camacho A."/>
            <person name="Rodriguez-Valera F."/>
        </authorList>
    </citation>
    <scope>NUCLEOTIDE SEQUENCE</scope>
</reference>
<dbReference type="GO" id="GO:0016491">
    <property type="term" value="F:oxidoreductase activity"/>
    <property type="evidence" value="ECO:0007669"/>
    <property type="project" value="InterPro"/>
</dbReference>
<dbReference type="Gene3D" id="3.40.30.10">
    <property type="entry name" value="Glutaredoxin"/>
    <property type="match status" value="1"/>
</dbReference>
<dbReference type="GO" id="GO:0017004">
    <property type="term" value="P:cytochrome complex assembly"/>
    <property type="evidence" value="ECO:0007669"/>
    <property type="project" value="UniProtKB-KW"/>
</dbReference>
<dbReference type="EMBL" id="JNSK01000081">
    <property type="protein sequence ID" value="KGA15882.1"/>
    <property type="molecule type" value="Genomic_DNA"/>
</dbReference>
<dbReference type="GO" id="GO:0030313">
    <property type="term" value="C:cell envelope"/>
    <property type="evidence" value="ECO:0007669"/>
    <property type="project" value="UniProtKB-SubCell"/>
</dbReference>
<dbReference type="Pfam" id="PF08534">
    <property type="entry name" value="Redoxin"/>
    <property type="match status" value="1"/>
</dbReference>
<keyword evidence="2" id="KW-0201">Cytochrome c-type biogenesis</keyword>
<comment type="subcellular location">
    <subcellularLocation>
        <location evidence="1">Cell envelope</location>
    </subcellularLocation>
</comment>
<dbReference type="PROSITE" id="PS51352">
    <property type="entry name" value="THIOREDOXIN_2"/>
    <property type="match status" value="1"/>
</dbReference>
<dbReference type="SUPFAM" id="SSF52833">
    <property type="entry name" value="Thioredoxin-like"/>
    <property type="match status" value="1"/>
</dbReference>
<dbReference type="InterPro" id="IPR013766">
    <property type="entry name" value="Thioredoxin_domain"/>
</dbReference>
<organism evidence="6">
    <name type="scientific">freshwater metagenome</name>
    <dbReference type="NCBI Taxonomy" id="449393"/>
    <lineage>
        <taxon>unclassified sequences</taxon>
        <taxon>metagenomes</taxon>
        <taxon>ecological metagenomes</taxon>
    </lineage>
</organism>
<evidence type="ECO:0000256" key="3">
    <source>
        <dbReference type="ARBA" id="ARBA00023157"/>
    </source>
</evidence>
<accession>A0A094PXN6</accession>
<proteinExistence type="predicted"/>
<dbReference type="AlphaFoldDB" id="A0A094PXN6"/>
<name>A0A094PXN6_9ZZZZ</name>
<evidence type="ECO:0000259" key="5">
    <source>
        <dbReference type="PROSITE" id="PS51352"/>
    </source>
</evidence>
<keyword evidence="3" id="KW-1015">Disulfide bond</keyword>
<feature type="domain" description="Thioredoxin" evidence="5">
    <location>
        <begin position="44"/>
        <end position="180"/>
    </location>
</feature>
<dbReference type="InterPro" id="IPR050553">
    <property type="entry name" value="Thioredoxin_ResA/DsbE_sf"/>
</dbReference>
<protein>
    <recommendedName>
        <fullName evidence="5">Thioredoxin domain-containing protein</fullName>
    </recommendedName>
</protein>
<dbReference type="InterPro" id="IPR013740">
    <property type="entry name" value="Redoxin"/>
</dbReference>
<evidence type="ECO:0000256" key="2">
    <source>
        <dbReference type="ARBA" id="ARBA00022748"/>
    </source>
</evidence>
<keyword evidence="4" id="KW-0676">Redox-active center</keyword>